<dbReference type="OrthoDB" id="7019976at2"/>
<name>A0A1I5VTA3_9FIRM</name>
<keyword evidence="3" id="KW-1185">Reference proteome</keyword>
<evidence type="ECO:0000313" key="2">
    <source>
        <dbReference type="EMBL" id="SFQ10729.1"/>
    </source>
</evidence>
<sequence length="399" mass="45996">MNIIFYRYKSICEPDFIDAFKVLGIDVIEDIQGMSPSVTLDEKIIHLGNLIAANHPLFVFSINYYPFIAMLCEKLHVFYVAVTVDCPVFEIFNTSVRSKFNRLFLFDKEQYNLIHDENPDCIFHMPLGAACTRLSTLLGNTSDYRYDISFVGSLYNEKDPLEKLLVKNSLPFSVKEQFAAAINSQLESEVFGYKRIKESLTSNVLSDIKNADPDFYPSNMSVFDISEYVTLNDYLCPHATYLERVKILNMIAENNYSANGYKLHLFTQSNTKTLSDKMMIHGGVDSLKEMPFVFRQSKINLNITTRSITSGLSQRIWDVLACKGFLITNYQPEIDLYFKDGEHLITYHNYTELIDKIHYYLEHAQERETIAQRGFEEVCANGRVLNRVLEIFKIITSSN</sequence>
<dbReference type="RefSeq" id="WP_074889191.1">
    <property type="nucleotide sequence ID" value="NZ_FOXO01000019.1"/>
</dbReference>
<gene>
    <name evidence="2" type="ORF">SAMN04487928_1195</name>
</gene>
<dbReference type="InterPro" id="IPR055259">
    <property type="entry name" value="YkvP/CgeB_Glyco_trans-like"/>
</dbReference>
<evidence type="ECO:0000313" key="3">
    <source>
        <dbReference type="Proteomes" id="UP000182624"/>
    </source>
</evidence>
<dbReference type="Proteomes" id="UP000182624">
    <property type="component" value="Unassembled WGS sequence"/>
</dbReference>
<dbReference type="EMBL" id="FOXO01000019">
    <property type="protein sequence ID" value="SFQ10729.1"/>
    <property type="molecule type" value="Genomic_DNA"/>
</dbReference>
<proteinExistence type="predicted"/>
<evidence type="ECO:0000259" key="1">
    <source>
        <dbReference type="Pfam" id="PF13524"/>
    </source>
</evidence>
<reference evidence="3" key="1">
    <citation type="submission" date="2016-10" db="EMBL/GenBank/DDBJ databases">
        <authorList>
            <person name="Varghese N."/>
            <person name="Submissions S."/>
        </authorList>
    </citation>
    <scope>NUCLEOTIDE SEQUENCE [LARGE SCALE GENOMIC DNA]</scope>
    <source>
        <strain evidence="3">P18</strain>
    </source>
</reference>
<protein>
    <submittedName>
        <fullName evidence="2">Spore maturation protein CgeB</fullName>
    </submittedName>
</protein>
<organism evidence="2 3">
    <name type="scientific">Butyrivibrio proteoclasticus</name>
    <dbReference type="NCBI Taxonomy" id="43305"/>
    <lineage>
        <taxon>Bacteria</taxon>
        <taxon>Bacillati</taxon>
        <taxon>Bacillota</taxon>
        <taxon>Clostridia</taxon>
        <taxon>Lachnospirales</taxon>
        <taxon>Lachnospiraceae</taxon>
        <taxon>Butyrivibrio</taxon>
    </lineage>
</organism>
<accession>A0A1I5VTA3</accession>
<dbReference type="AlphaFoldDB" id="A0A1I5VTA3"/>
<feature type="domain" description="Spore protein YkvP/CgeB glycosyl transferase-like" evidence="1">
    <location>
        <begin position="278"/>
        <end position="387"/>
    </location>
</feature>
<dbReference type="Pfam" id="PF13524">
    <property type="entry name" value="Glyco_trans_1_2"/>
    <property type="match status" value="1"/>
</dbReference>